<dbReference type="Proteomes" id="UP000295680">
    <property type="component" value="Unassembled WGS sequence"/>
</dbReference>
<dbReference type="Pfam" id="PF00348">
    <property type="entry name" value="polyprenyl_synt"/>
    <property type="match status" value="1"/>
</dbReference>
<dbReference type="Gene3D" id="1.10.600.10">
    <property type="entry name" value="Farnesyl Diphosphate Synthase"/>
    <property type="match status" value="1"/>
</dbReference>
<dbReference type="GO" id="GO:0046872">
    <property type="term" value="F:metal ion binding"/>
    <property type="evidence" value="ECO:0007669"/>
    <property type="project" value="UniProtKB-KW"/>
</dbReference>
<evidence type="ECO:0000256" key="2">
    <source>
        <dbReference type="ARBA" id="ARBA00006706"/>
    </source>
</evidence>
<dbReference type="PANTHER" id="PTHR12001:SF85">
    <property type="entry name" value="SHORT CHAIN ISOPRENYL DIPHOSPHATE SYNTHASE"/>
    <property type="match status" value="1"/>
</dbReference>
<dbReference type="SUPFAM" id="SSF48576">
    <property type="entry name" value="Terpenoid synthases"/>
    <property type="match status" value="1"/>
</dbReference>
<organism evidence="7 8">
    <name type="scientific">Actinocrispum wychmicini</name>
    <dbReference type="NCBI Taxonomy" id="1213861"/>
    <lineage>
        <taxon>Bacteria</taxon>
        <taxon>Bacillati</taxon>
        <taxon>Actinomycetota</taxon>
        <taxon>Actinomycetes</taxon>
        <taxon>Pseudonocardiales</taxon>
        <taxon>Pseudonocardiaceae</taxon>
        <taxon>Actinocrispum</taxon>
    </lineage>
</organism>
<sequence length="366" mass="39216">MLGDDGTVHPAPRTHTVDESVPAHVEQTLTEYLAAKQSTMASLTPELADALDSLVEFVLRGGKRIRPTFAWWGWRGAGGDPDAHAVLRAVSGLELIQACALVHDDLMDASAVRRGRPTVHVTFEALHRERGWLGSADRFGMAAAILLGDIALAWADDMFYSSGLTANRLAAASEPWQAMRSEMLAGQYLDILTQVEGDESPEAALRVARMKTAAYTVERPLQMGATLAGADPELVEQLREFGADIGVAFQLRDDLLGVFGDTEVTGKPAGDDLREGKRTLLVALGLRRATPAGADVLRSCLGRDLTAADVQRAREVLVESGAVAEVERRIDSLTSSAMRALAAADLAEPASDRLAELAVAATRRTR</sequence>
<dbReference type="InterPro" id="IPR033749">
    <property type="entry name" value="Polyprenyl_synt_CS"/>
</dbReference>
<keyword evidence="3 6" id="KW-0808">Transferase</keyword>
<evidence type="ECO:0000313" key="8">
    <source>
        <dbReference type="Proteomes" id="UP000295680"/>
    </source>
</evidence>
<comment type="cofactor">
    <cofactor evidence="1">
        <name>Mg(2+)</name>
        <dbReference type="ChEBI" id="CHEBI:18420"/>
    </cofactor>
</comment>
<dbReference type="PROSITE" id="PS00444">
    <property type="entry name" value="POLYPRENYL_SYNTHASE_2"/>
    <property type="match status" value="1"/>
</dbReference>
<evidence type="ECO:0000256" key="5">
    <source>
        <dbReference type="ARBA" id="ARBA00022842"/>
    </source>
</evidence>
<evidence type="ECO:0000256" key="3">
    <source>
        <dbReference type="ARBA" id="ARBA00022679"/>
    </source>
</evidence>
<evidence type="ECO:0000256" key="4">
    <source>
        <dbReference type="ARBA" id="ARBA00022723"/>
    </source>
</evidence>
<evidence type="ECO:0000313" key="7">
    <source>
        <dbReference type="EMBL" id="TCO48116.1"/>
    </source>
</evidence>
<evidence type="ECO:0000256" key="1">
    <source>
        <dbReference type="ARBA" id="ARBA00001946"/>
    </source>
</evidence>
<evidence type="ECO:0000256" key="6">
    <source>
        <dbReference type="RuleBase" id="RU004466"/>
    </source>
</evidence>
<keyword evidence="4" id="KW-0479">Metal-binding</keyword>
<dbReference type="EMBL" id="SLWS01000016">
    <property type="protein sequence ID" value="TCO48116.1"/>
    <property type="molecule type" value="Genomic_DNA"/>
</dbReference>
<dbReference type="GO" id="GO:0008299">
    <property type="term" value="P:isoprenoid biosynthetic process"/>
    <property type="evidence" value="ECO:0007669"/>
    <property type="project" value="InterPro"/>
</dbReference>
<dbReference type="SFLD" id="SFLDS00005">
    <property type="entry name" value="Isoprenoid_Synthase_Type_I"/>
    <property type="match status" value="1"/>
</dbReference>
<protein>
    <submittedName>
        <fullName evidence="7">Geranylgeranyl diphosphate synthase type I</fullName>
    </submittedName>
</protein>
<dbReference type="RefSeq" id="WP_207926858.1">
    <property type="nucleotide sequence ID" value="NZ_SLWS01000016.1"/>
</dbReference>
<comment type="similarity">
    <text evidence="2 6">Belongs to the FPP/GGPP synthase family.</text>
</comment>
<dbReference type="InterPro" id="IPR000092">
    <property type="entry name" value="Polyprenyl_synt"/>
</dbReference>
<gene>
    <name evidence="7" type="ORF">EV192_116169</name>
</gene>
<proteinExistence type="inferred from homology"/>
<dbReference type="PANTHER" id="PTHR12001">
    <property type="entry name" value="GERANYLGERANYL PYROPHOSPHATE SYNTHASE"/>
    <property type="match status" value="1"/>
</dbReference>
<name>A0A4R2IUJ2_9PSEU</name>
<accession>A0A4R2IUJ2</accession>
<dbReference type="GO" id="GO:0004659">
    <property type="term" value="F:prenyltransferase activity"/>
    <property type="evidence" value="ECO:0007669"/>
    <property type="project" value="InterPro"/>
</dbReference>
<dbReference type="PROSITE" id="PS00723">
    <property type="entry name" value="POLYPRENYL_SYNTHASE_1"/>
    <property type="match status" value="1"/>
</dbReference>
<keyword evidence="8" id="KW-1185">Reference proteome</keyword>
<dbReference type="SFLD" id="SFLDG01017">
    <property type="entry name" value="Polyprenyl_Transferase_Like"/>
    <property type="match status" value="1"/>
</dbReference>
<keyword evidence="5" id="KW-0460">Magnesium</keyword>
<dbReference type="InterPro" id="IPR008949">
    <property type="entry name" value="Isoprenoid_synthase_dom_sf"/>
</dbReference>
<comment type="caution">
    <text evidence="7">The sequence shown here is derived from an EMBL/GenBank/DDBJ whole genome shotgun (WGS) entry which is preliminary data.</text>
</comment>
<reference evidence="7 8" key="1">
    <citation type="submission" date="2019-03" db="EMBL/GenBank/DDBJ databases">
        <title>Genomic Encyclopedia of Type Strains, Phase IV (KMG-IV): sequencing the most valuable type-strain genomes for metagenomic binning, comparative biology and taxonomic classification.</title>
        <authorList>
            <person name="Goeker M."/>
        </authorList>
    </citation>
    <scope>NUCLEOTIDE SEQUENCE [LARGE SCALE GENOMIC DNA]</scope>
    <source>
        <strain evidence="7 8">DSM 45934</strain>
    </source>
</reference>
<dbReference type="CDD" id="cd00685">
    <property type="entry name" value="Trans_IPPS_HT"/>
    <property type="match status" value="1"/>
</dbReference>
<dbReference type="AlphaFoldDB" id="A0A4R2IUJ2"/>